<accession>A0A0K2U5K5</accession>
<evidence type="ECO:0000313" key="1">
    <source>
        <dbReference type="EMBL" id="CDW33325.1"/>
    </source>
</evidence>
<organism evidence="1">
    <name type="scientific">Lepeophtheirus salmonis</name>
    <name type="common">Salmon louse</name>
    <name type="synonym">Caligus salmonis</name>
    <dbReference type="NCBI Taxonomy" id="72036"/>
    <lineage>
        <taxon>Eukaryota</taxon>
        <taxon>Metazoa</taxon>
        <taxon>Ecdysozoa</taxon>
        <taxon>Arthropoda</taxon>
        <taxon>Crustacea</taxon>
        <taxon>Multicrustacea</taxon>
        <taxon>Hexanauplia</taxon>
        <taxon>Copepoda</taxon>
        <taxon>Siphonostomatoida</taxon>
        <taxon>Caligidae</taxon>
        <taxon>Lepeophtheirus</taxon>
    </lineage>
</organism>
<feature type="non-terminal residue" evidence="1">
    <location>
        <position position="1"/>
    </location>
</feature>
<sequence>KYFIIPSKRSCLIDLAIASLCVSRCNSQKAGDVARSNNLALTVFQRNISFPLNLL</sequence>
<dbReference type="EMBL" id="HACA01015964">
    <property type="protein sequence ID" value="CDW33325.1"/>
    <property type="molecule type" value="Transcribed_RNA"/>
</dbReference>
<reference evidence="1" key="1">
    <citation type="submission" date="2014-05" db="EMBL/GenBank/DDBJ databases">
        <authorList>
            <person name="Chronopoulou M."/>
        </authorList>
    </citation>
    <scope>NUCLEOTIDE SEQUENCE</scope>
    <source>
        <tissue evidence="1">Whole organism</tissue>
    </source>
</reference>
<proteinExistence type="predicted"/>
<dbReference type="AlphaFoldDB" id="A0A0K2U5K5"/>
<protein>
    <submittedName>
        <fullName evidence="1">Uncharacterized protein</fullName>
    </submittedName>
</protein>
<name>A0A0K2U5K5_LEPSM</name>